<comment type="caution">
    <text evidence="1">The sequence shown here is derived from an EMBL/GenBank/DDBJ whole genome shotgun (WGS) entry which is preliminary data.</text>
</comment>
<dbReference type="GeneID" id="64634242"/>
<protein>
    <recommendedName>
        <fullName evidence="3">F-box domain-containing protein</fullName>
    </recommendedName>
</protein>
<proteinExistence type="predicted"/>
<dbReference type="SUPFAM" id="SSF52047">
    <property type="entry name" value="RNI-like"/>
    <property type="match status" value="1"/>
</dbReference>
<dbReference type="EMBL" id="JABBWG010000017">
    <property type="protein sequence ID" value="KAG1816159.1"/>
    <property type="molecule type" value="Genomic_DNA"/>
</dbReference>
<evidence type="ECO:0008006" key="3">
    <source>
        <dbReference type="Google" id="ProtNLM"/>
    </source>
</evidence>
<organism evidence="1 2">
    <name type="scientific">Suillus subaureus</name>
    <dbReference type="NCBI Taxonomy" id="48587"/>
    <lineage>
        <taxon>Eukaryota</taxon>
        <taxon>Fungi</taxon>
        <taxon>Dikarya</taxon>
        <taxon>Basidiomycota</taxon>
        <taxon>Agaricomycotina</taxon>
        <taxon>Agaricomycetes</taxon>
        <taxon>Agaricomycetidae</taxon>
        <taxon>Boletales</taxon>
        <taxon>Suillineae</taxon>
        <taxon>Suillaceae</taxon>
        <taxon>Suillus</taxon>
    </lineage>
</organism>
<dbReference type="AlphaFoldDB" id="A0A9P7EBP8"/>
<dbReference type="RefSeq" id="XP_041192965.1">
    <property type="nucleotide sequence ID" value="XM_041340226.1"/>
</dbReference>
<gene>
    <name evidence="1" type="ORF">BJ212DRAFT_1481232</name>
</gene>
<dbReference type="InterPro" id="IPR032675">
    <property type="entry name" value="LRR_dom_sf"/>
</dbReference>
<accession>A0A9P7EBP8</accession>
<evidence type="ECO:0000313" key="2">
    <source>
        <dbReference type="Proteomes" id="UP000807769"/>
    </source>
</evidence>
<sequence length="488" mass="54005">MHPALQNLEVICAISSYVEHRSLPALASTCRKFEHPALKVLWRNLDSVIPLVNCLPRGLFGSEHGCIILQKPPDGKAWDTLFKYASCVHSITMTELYSSANLQTEALSLIMLACPSTPASFFPKLHKLTLYDDGTRFTAEFLRMAFVPSLVELNLQIPSTSSPALIVLSSLGTFCPHLQRMTVKVTRTTDNLLRKISPFIIQSVSQLHHLHTLSLRALQSLSLDLTASSSWDTLSQVQLPGFQDLKLLNISTRTIEHASNFFRSLQIVRSRGISFDFTPQLAGSSASGSAMLSRFLTILQEKCDNDKLESFSLIHSRKKMPTESGIFTSLHAFRNLTQLVIEEGYNISMSDEELCQFVKTWPKLQVLKLSNCNTTTLPTFHGLIRLLPLCPALTSLSLVIDATKLDGIDLKCPGGGLCNKHLKLLALGASPVRSPIKVAVILSGLFPSLEKVDPGGPTSDRWTLVNDFLSGFRLVREQRIEACVCFDL</sequence>
<reference evidence="1" key="1">
    <citation type="journal article" date="2020" name="New Phytol.">
        <title>Comparative genomics reveals dynamic genome evolution in host specialist ectomycorrhizal fungi.</title>
        <authorList>
            <person name="Lofgren L.A."/>
            <person name="Nguyen N.H."/>
            <person name="Vilgalys R."/>
            <person name="Ruytinx J."/>
            <person name="Liao H.L."/>
            <person name="Branco S."/>
            <person name="Kuo A."/>
            <person name="LaButti K."/>
            <person name="Lipzen A."/>
            <person name="Andreopoulos W."/>
            <person name="Pangilinan J."/>
            <person name="Riley R."/>
            <person name="Hundley H."/>
            <person name="Na H."/>
            <person name="Barry K."/>
            <person name="Grigoriev I.V."/>
            <person name="Stajich J.E."/>
            <person name="Kennedy P.G."/>
        </authorList>
    </citation>
    <scope>NUCLEOTIDE SEQUENCE</scope>
    <source>
        <strain evidence="1">MN1</strain>
    </source>
</reference>
<evidence type="ECO:0000313" key="1">
    <source>
        <dbReference type="EMBL" id="KAG1816159.1"/>
    </source>
</evidence>
<dbReference type="OrthoDB" id="3543113at2759"/>
<name>A0A9P7EBP8_9AGAM</name>
<keyword evidence="2" id="KW-1185">Reference proteome</keyword>
<dbReference type="Proteomes" id="UP000807769">
    <property type="component" value="Unassembled WGS sequence"/>
</dbReference>
<dbReference type="Gene3D" id="3.80.10.10">
    <property type="entry name" value="Ribonuclease Inhibitor"/>
    <property type="match status" value="2"/>
</dbReference>